<keyword evidence="7" id="KW-0539">Nucleus</keyword>
<feature type="compositionally biased region" description="Basic and acidic residues" evidence="10">
    <location>
        <begin position="407"/>
        <end position="417"/>
    </location>
</feature>
<accession>A0A2V3IN06</accession>
<feature type="compositionally biased region" description="Polar residues" evidence="10">
    <location>
        <begin position="376"/>
        <end position="389"/>
    </location>
</feature>
<keyword evidence="2 9" id="KW-0963">Cytoplasm</keyword>
<dbReference type="Proteomes" id="UP000247409">
    <property type="component" value="Unassembled WGS sequence"/>
</dbReference>
<feature type="region of interest" description="Disordered" evidence="10">
    <location>
        <begin position="330"/>
        <end position="434"/>
    </location>
</feature>
<dbReference type="EC" id="3.6.5.-" evidence="9"/>
<dbReference type="GO" id="GO:0003924">
    <property type="term" value="F:GTPase activity"/>
    <property type="evidence" value="ECO:0007669"/>
    <property type="project" value="InterPro"/>
</dbReference>
<dbReference type="CDD" id="cd17870">
    <property type="entry name" value="GPN1"/>
    <property type="match status" value="1"/>
</dbReference>
<feature type="region of interest" description="Disordered" evidence="10">
    <location>
        <begin position="77"/>
        <end position="96"/>
    </location>
</feature>
<dbReference type="PANTHER" id="PTHR21231:SF8">
    <property type="entry name" value="GPN-LOOP GTPASE 1"/>
    <property type="match status" value="1"/>
</dbReference>
<evidence type="ECO:0000256" key="5">
    <source>
        <dbReference type="ARBA" id="ARBA00023054"/>
    </source>
</evidence>
<proteinExistence type="inferred from homology"/>
<dbReference type="Pfam" id="PF03029">
    <property type="entry name" value="ATP_bind_1"/>
    <property type="match status" value="1"/>
</dbReference>
<gene>
    <name evidence="11" type="ORF">BWQ96_06842</name>
</gene>
<evidence type="ECO:0000256" key="7">
    <source>
        <dbReference type="ARBA" id="ARBA00023242"/>
    </source>
</evidence>
<protein>
    <recommendedName>
        <fullName evidence="9">GPN-loop GTPase</fullName>
        <ecNumber evidence="9">3.6.5.-</ecNumber>
    </recommendedName>
</protein>
<comment type="subunit">
    <text evidence="9">Binds to RNA polymerase II.</text>
</comment>
<comment type="function">
    <text evidence="8 9">Small GTPase required for proper nuclear import of RNA polymerase II (RNAPII). May act at an RNAP assembly step prior to nuclear import.</text>
</comment>
<dbReference type="InterPro" id="IPR027417">
    <property type="entry name" value="P-loop_NTPase"/>
</dbReference>
<dbReference type="GO" id="GO:0005737">
    <property type="term" value="C:cytoplasm"/>
    <property type="evidence" value="ECO:0007669"/>
    <property type="project" value="UniProtKB-SubCell"/>
</dbReference>
<evidence type="ECO:0000256" key="4">
    <source>
        <dbReference type="ARBA" id="ARBA00022801"/>
    </source>
</evidence>
<evidence type="ECO:0000256" key="8">
    <source>
        <dbReference type="ARBA" id="ARBA00055682"/>
    </source>
</evidence>
<sequence>MSASLAQSGAASAQHDARITTPACLVLGMAGSGKTTLVDALSAWLDVDSVSSDDEPVDDAQLNQQIVDAIHSMSLNQASSVAPPARPSAPSAQPPAHDVLPGQGAYVINLDPAVYELPYDPNIDIRDTIKYKQVMSQYSLGPNGAIITSLNLYATRFDQVLTLIEKRAPQSRAVIIDTPGQIETFTWSASGTIITDALGITLPTVILFVVDTVRCENTMTFVSNMLYACSIMYKTRLPMIIVFNKTDVKSCHFAQQWMSDFDKLENDLKENNFLGTLARSMAQALEQFYHTLRSVAVSAETGDGMDQLVKCIQDAAEQYENDYRPVVDARKKARAQGKKEHQDEQIERIRKDMYDEPGFGTGPRFDEEDESDHTGSDQQNDGMKPSSSVFPDKHAVRMAKMTGTYYDKQEEQRKYDQFIHNMDASNPDSKRDRE</sequence>
<dbReference type="GO" id="GO:0005525">
    <property type="term" value="F:GTP binding"/>
    <property type="evidence" value="ECO:0007669"/>
    <property type="project" value="UniProtKB-KW"/>
</dbReference>
<evidence type="ECO:0000313" key="12">
    <source>
        <dbReference type="Proteomes" id="UP000247409"/>
    </source>
</evidence>
<feature type="compositionally biased region" description="Low complexity" evidence="10">
    <location>
        <begin position="78"/>
        <end position="96"/>
    </location>
</feature>
<dbReference type="InterPro" id="IPR030230">
    <property type="entry name" value="Gpn1/Npa3/XAB1"/>
</dbReference>
<dbReference type="AlphaFoldDB" id="A0A2V3IN06"/>
<dbReference type="PANTHER" id="PTHR21231">
    <property type="entry name" value="XPA-BINDING PROTEIN 1-RELATED"/>
    <property type="match status" value="1"/>
</dbReference>
<keyword evidence="3 9" id="KW-0547">Nucleotide-binding</keyword>
<reference evidence="11 12" key="1">
    <citation type="journal article" date="2018" name="Mol. Biol. Evol.">
        <title>Analysis of the draft genome of the red seaweed Gracilariopsis chorda provides insights into genome size evolution in Rhodophyta.</title>
        <authorList>
            <person name="Lee J."/>
            <person name="Yang E.C."/>
            <person name="Graf L."/>
            <person name="Yang J.H."/>
            <person name="Qiu H."/>
            <person name="Zel Zion U."/>
            <person name="Chan C.X."/>
            <person name="Stephens T.G."/>
            <person name="Weber A.P.M."/>
            <person name="Boo G.H."/>
            <person name="Boo S.M."/>
            <person name="Kim K.M."/>
            <person name="Shin Y."/>
            <person name="Jung M."/>
            <person name="Lee S.J."/>
            <person name="Yim H.S."/>
            <person name="Lee J.H."/>
            <person name="Bhattacharya D."/>
            <person name="Yoon H.S."/>
        </authorList>
    </citation>
    <scope>NUCLEOTIDE SEQUENCE [LARGE SCALE GENOMIC DNA]</scope>
    <source>
        <strain evidence="11 12">SKKU-2015</strain>
        <tissue evidence="11">Whole body</tissue>
    </source>
</reference>
<dbReference type="FunFam" id="3.40.50.300:FF:000888">
    <property type="entry name" value="GPN-loop GTPase 1"/>
    <property type="match status" value="1"/>
</dbReference>
<keyword evidence="4 9" id="KW-0378">Hydrolase</keyword>
<keyword evidence="12" id="KW-1185">Reference proteome</keyword>
<evidence type="ECO:0000256" key="1">
    <source>
        <dbReference type="ARBA" id="ARBA00005290"/>
    </source>
</evidence>
<feature type="compositionally biased region" description="Basic and acidic residues" evidence="10">
    <location>
        <begin position="337"/>
        <end position="354"/>
    </location>
</feature>
<dbReference type="GO" id="GO:0005634">
    <property type="term" value="C:nucleus"/>
    <property type="evidence" value="ECO:0007669"/>
    <property type="project" value="UniProtKB-SubCell"/>
</dbReference>
<keyword evidence="6 9" id="KW-0342">GTP-binding</keyword>
<dbReference type="Gene3D" id="3.40.50.300">
    <property type="entry name" value="P-loop containing nucleotide triphosphate hydrolases"/>
    <property type="match status" value="1"/>
</dbReference>
<dbReference type="STRING" id="448386.A0A2V3IN06"/>
<dbReference type="OrthoDB" id="243313at2759"/>
<dbReference type="InterPro" id="IPR004130">
    <property type="entry name" value="Gpn"/>
</dbReference>
<evidence type="ECO:0000256" key="3">
    <source>
        <dbReference type="ARBA" id="ARBA00022741"/>
    </source>
</evidence>
<evidence type="ECO:0000256" key="6">
    <source>
        <dbReference type="ARBA" id="ARBA00023134"/>
    </source>
</evidence>
<comment type="caution">
    <text evidence="11">The sequence shown here is derived from an EMBL/GenBank/DDBJ whole genome shotgun (WGS) entry which is preliminary data.</text>
</comment>
<evidence type="ECO:0000256" key="2">
    <source>
        <dbReference type="ARBA" id="ARBA00022490"/>
    </source>
</evidence>
<comment type="similarity">
    <text evidence="1 9">Belongs to the GPN-loop GTPase family.</text>
</comment>
<dbReference type="EMBL" id="NBIV01000125">
    <property type="protein sequence ID" value="PXF43452.1"/>
    <property type="molecule type" value="Genomic_DNA"/>
</dbReference>
<evidence type="ECO:0000256" key="9">
    <source>
        <dbReference type="RuleBase" id="RU365059"/>
    </source>
</evidence>
<keyword evidence="5" id="KW-0175">Coiled coil</keyword>
<comment type="subcellular location">
    <subcellularLocation>
        <location evidence="9">Cytoplasm</location>
    </subcellularLocation>
    <subcellularLocation>
        <location evidence="9">Nucleus</location>
    </subcellularLocation>
</comment>
<evidence type="ECO:0000313" key="11">
    <source>
        <dbReference type="EMBL" id="PXF43452.1"/>
    </source>
</evidence>
<organism evidence="11 12">
    <name type="scientific">Gracilariopsis chorda</name>
    <dbReference type="NCBI Taxonomy" id="448386"/>
    <lineage>
        <taxon>Eukaryota</taxon>
        <taxon>Rhodophyta</taxon>
        <taxon>Florideophyceae</taxon>
        <taxon>Rhodymeniophycidae</taxon>
        <taxon>Gracilariales</taxon>
        <taxon>Gracilariaceae</taxon>
        <taxon>Gracilariopsis</taxon>
    </lineage>
</organism>
<name>A0A2V3IN06_9FLOR</name>
<evidence type="ECO:0000256" key="10">
    <source>
        <dbReference type="SAM" id="MobiDB-lite"/>
    </source>
</evidence>
<dbReference type="SUPFAM" id="SSF52540">
    <property type="entry name" value="P-loop containing nucleoside triphosphate hydrolases"/>
    <property type="match status" value="2"/>
</dbReference>